<dbReference type="AlphaFoldDB" id="A0ABD1YY39"/>
<protein>
    <submittedName>
        <fullName evidence="1">Uncharacterized protein</fullName>
    </submittedName>
</protein>
<keyword evidence="2" id="KW-1185">Reference proteome</keyword>
<comment type="caution">
    <text evidence="1">The sequence shown here is derived from an EMBL/GenBank/DDBJ whole genome shotgun (WGS) entry which is preliminary data.</text>
</comment>
<evidence type="ECO:0000313" key="1">
    <source>
        <dbReference type="EMBL" id="KAL2635681.1"/>
    </source>
</evidence>
<name>A0ABD1YY39_9MARC</name>
<proteinExistence type="predicted"/>
<gene>
    <name evidence="1" type="ORF">R1flu_007160</name>
</gene>
<reference evidence="1 2" key="1">
    <citation type="submission" date="2024-09" db="EMBL/GenBank/DDBJ databases">
        <title>Chromosome-scale assembly of Riccia fluitans.</title>
        <authorList>
            <person name="Paukszto L."/>
            <person name="Sawicki J."/>
            <person name="Karawczyk K."/>
            <person name="Piernik-Szablinska J."/>
            <person name="Szczecinska M."/>
            <person name="Mazdziarz M."/>
        </authorList>
    </citation>
    <scope>NUCLEOTIDE SEQUENCE [LARGE SCALE GENOMIC DNA]</scope>
    <source>
        <strain evidence="1">Rf_01</strain>
        <tissue evidence="1">Aerial parts of the thallus</tissue>
    </source>
</reference>
<dbReference type="EMBL" id="JBHFFA010000003">
    <property type="protein sequence ID" value="KAL2635681.1"/>
    <property type="molecule type" value="Genomic_DNA"/>
</dbReference>
<accession>A0ABD1YY39</accession>
<sequence length="104" mass="11171">MAARRASFRLLKVLQQSASGQPLVSTAPVFRPAATSAGSCSLPSQVACTGFNAEFSVCRPGSISFRRLYAADGQVVEKHVREMIDLSRVESRYGEVHTDIIGLG</sequence>
<evidence type="ECO:0000313" key="2">
    <source>
        <dbReference type="Proteomes" id="UP001605036"/>
    </source>
</evidence>
<dbReference type="Proteomes" id="UP001605036">
    <property type="component" value="Unassembled WGS sequence"/>
</dbReference>
<organism evidence="1 2">
    <name type="scientific">Riccia fluitans</name>
    <dbReference type="NCBI Taxonomy" id="41844"/>
    <lineage>
        <taxon>Eukaryota</taxon>
        <taxon>Viridiplantae</taxon>
        <taxon>Streptophyta</taxon>
        <taxon>Embryophyta</taxon>
        <taxon>Marchantiophyta</taxon>
        <taxon>Marchantiopsida</taxon>
        <taxon>Marchantiidae</taxon>
        <taxon>Marchantiales</taxon>
        <taxon>Ricciaceae</taxon>
        <taxon>Riccia</taxon>
    </lineage>
</organism>